<proteinExistence type="predicted"/>
<keyword evidence="1" id="KW-0732">Signal</keyword>
<sequence length="159" mass="17710">MKHKAIILHIITYLILFSSNGTANTPYIPTKKISLVRNGIIQFSCFNHQYKLNVIMVKKPNDKGYDITSAVNNNQQNILISLTHTNNGVQPFLNQQNQSSIWLNNKTYLLNNGQIELTAEGKILSGAFNAKLFEEDGKGGYKTSTTQHINGSFSGIIIP</sequence>
<accession>A0ABV8QRM7</accession>
<dbReference type="RefSeq" id="WP_379708469.1">
    <property type="nucleotide sequence ID" value="NZ_JBHSCZ010000002.1"/>
</dbReference>
<evidence type="ECO:0000313" key="2">
    <source>
        <dbReference type="EMBL" id="MFC4262734.1"/>
    </source>
</evidence>
<gene>
    <name evidence="2" type="ORF">ACFOWM_07590</name>
</gene>
<name>A0ABV8QRM7_9BACT</name>
<feature type="chain" id="PRO_5047381653" evidence="1">
    <location>
        <begin position="24"/>
        <end position="159"/>
    </location>
</feature>
<dbReference type="EMBL" id="JBHSCZ010000002">
    <property type="protein sequence ID" value="MFC4262734.1"/>
    <property type="molecule type" value="Genomic_DNA"/>
</dbReference>
<keyword evidence="3" id="KW-1185">Reference proteome</keyword>
<feature type="signal peptide" evidence="1">
    <location>
        <begin position="1"/>
        <end position="23"/>
    </location>
</feature>
<reference evidence="3" key="1">
    <citation type="journal article" date="2019" name="Int. J. Syst. Evol. Microbiol.">
        <title>The Global Catalogue of Microorganisms (GCM) 10K type strain sequencing project: providing services to taxonomists for standard genome sequencing and annotation.</title>
        <authorList>
            <consortium name="The Broad Institute Genomics Platform"/>
            <consortium name="The Broad Institute Genome Sequencing Center for Infectious Disease"/>
            <person name="Wu L."/>
            <person name="Ma J."/>
        </authorList>
    </citation>
    <scope>NUCLEOTIDE SEQUENCE [LARGE SCALE GENOMIC DNA]</scope>
    <source>
        <strain evidence="3">CECT 8289</strain>
    </source>
</reference>
<evidence type="ECO:0000256" key="1">
    <source>
        <dbReference type="SAM" id="SignalP"/>
    </source>
</evidence>
<comment type="caution">
    <text evidence="2">The sequence shown here is derived from an EMBL/GenBank/DDBJ whole genome shotgun (WGS) entry which is preliminary data.</text>
</comment>
<evidence type="ECO:0000313" key="3">
    <source>
        <dbReference type="Proteomes" id="UP001595907"/>
    </source>
</evidence>
<organism evidence="2 3">
    <name type="scientific">Ferruginibacter yonginensis</name>
    <dbReference type="NCBI Taxonomy" id="1310416"/>
    <lineage>
        <taxon>Bacteria</taxon>
        <taxon>Pseudomonadati</taxon>
        <taxon>Bacteroidota</taxon>
        <taxon>Chitinophagia</taxon>
        <taxon>Chitinophagales</taxon>
        <taxon>Chitinophagaceae</taxon>
        <taxon>Ferruginibacter</taxon>
    </lineage>
</organism>
<protein>
    <submittedName>
        <fullName evidence="2">Uncharacterized protein</fullName>
    </submittedName>
</protein>
<dbReference type="Proteomes" id="UP001595907">
    <property type="component" value="Unassembled WGS sequence"/>
</dbReference>